<gene>
    <name evidence="3" type="ORF">GCM10009682_45000</name>
</gene>
<accession>A0ABP4YK17</accession>
<protein>
    <recommendedName>
        <fullName evidence="2">HNH nuclease domain-containing protein</fullName>
    </recommendedName>
</protein>
<dbReference type="SMART" id="SM00507">
    <property type="entry name" value="HNHc"/>
    <property type="match status" value="1"/>
</dbReference>
<proteinExistence type="predicted"/>
<dbReference type="RefSeq" id="WP_344135774.1">
    <property type="nucleotide sequence ID" value="NZ_BAAALT010000164.1"/>
</dbReference>
<evidence type="ECO:0000256" key="1">
    <source>
        <dbReference type="SAM" id="MobiDB-lite"/>
    </source>
</evidence>
<dbReference type="EMBL" id="BAAALT010000164">
    <property type="protein sequence ID" value="GAA1819440.1"/>
    <property type="molecule type" value="Genomic_DNA"/>
</dbReference>
<comment type="caution">
    <text evidence="3">The sequence shown here is derived from an EMBL/GenBank/DDBJ whole genome shotgun (WGS) entry which is preliminary data.</text>
</comment>
<organism evidence="3 4">
    <name type="scientific">Luedemannella flava</name>
    <dbReference type="NCBI Taxonomy" id="349316"/>
    <lineage>
        <taxon>Bacteria</taxon>
        <taxon>Bacillati</taxon>
        <taxon>Actinomycetota</taxon>
        <taxon>Actinomycetes</taxon>
        <taxon>Micromonosporales</taxon>
        <taxon>Micromonosporaceae</taxon>
        <taxon>Luedemannella</taxon>
    </lineage>
</organism>
<dbReference type="Pfam" id="PF02720">
    <property type="entry name" value="DUF222"/>
    <property type="match status" value="2"/>
</dbReference>
<dbReference type="InterPro" id="IPR003870">
    <property type="entry name" value="DUF222"/>
</dbReference>
<evidence type="ECO:0000313" key="4">
    <source>
        <dbReference type="Proteomes" id="UP001500218"/>
    </source>
</evidence>
<dbReference type="Proteomes" id="UP001500218">
    <property type="component" value="Unassembled WGS sequence"/>
</dbReference>
<feature type="domain" description="HNH nuclease" evidence="2">
    <location>
        <begin position="364"/>
        <end position="416"/>
    </location>
</feature>
<evidence type="ECO:0000313" key="3">
    <source>
        <dbReference type="EMBL" id="GAA1819440.1"/>
    </source>
</evidence>
<dbReference type="InterPro" id="IPR003615">
    <property type="entry name" value="HNH_nuc"/>
</dbReference>
<dbReference type="CDD" id="cd00085">
    <property type="entry name" value="HNHc"/>
    <property type="match status" value="1"/>
</dbReference>
<feature type="region of interest" description="Disordered" evidence="1">
    <location>
        <begin position="129"/>
        <end position="167"/>
    </location>
</feature>
<name>A0ABP4YK17_9ACTN</name>
<reference evidence="4" key="1">
    <citation type="journal article" date="2019" name="Int. J. Syst. Evol. Microbiol.">
        <title>The Global Catalogue of Microorganisms (GCM) 10K type strain sequencing project: providing services to taxonomists for standard genome sequencing and annotation.</title>
        <authorList>
            <consortium name="The Broad Institute Genomics Platform"/>
            <consortium name="The Broad Institute Genome Sequencing Center for Infectious Disease"/>
            <person name="Wu L."/>
            <person name="Ma J."/>
        </authorList>
    </citation>
    <scope>NUCLEOTIDE SEQUENCE [LARGE SCALE GENOMIC DNA]</scope>
    <source>
        <strain evidence="4">JCM 13250</strain>
    </source>
</reference>
<feature type="compositionally biased region" description="Basic and acidic residues" evidence="1">
    <location>
        <begin position="140"/>
        <end position="153"/>
    </location>
</feature>
<sequence>MSTGELGVIDDAVTILAARPEWSRRDVDVVADCEAVHRLEQRLAAVRLALVGELDARGLARDLGATSTIAWLRWRLRIPGPAAARMLRLARALRSHPATTDALTSGNLTVDQAHAITESMAAINDAALHDPAPDTATHGDAAHGDAAHGDAAPRHAGVGDGGPAGGLPAEIVERVEALLIDHASRLDPSALQVAGRHALATLAPSLIEELERRALADDDRGARQRRGRDLHDDGLGGTVLRGYLDREGAAVLRTALGPLCGLRGIGDERQAGRRRADALVEICQKAMTGGASPARGGQPTQVVITTHFDVLRQALGARRTDAGDHLDPATVRRMACDAMILPAVLGGDGQVLDVGRARRLFTGATRRALAIRDQGCAFPGCDRPPDWCDAHHLRSWLDGGQTNLDNGVFVCRIHHRLLHEPNGWQVILGPDRLPTFIPPKWIDPDQRPLRNIRLTTRAP</sequence>
<keyword evidence="4" id="KW-1185">Reference proteome</keyword>
<evidence type="ECO:0000259" key="2">
    <source>
        <dbReference type="SMART" id="SM00507"/>
    </source>
</evidence>